<dbReference type="Proteomes" id="UP000324800">
    <property type="component" value="Unassembled WGS sequence"/>
</dbReference>
<keyword evidence="2" id="KW-1133">Transmembrane helix</keyword>
<protein>
    <submittedName>
        <fullName evidence="3">Uncharacterized protein</fullName>
    </submittedName>
</protein>
<dbReference type="AlphaFoldDB" id="A0A5J4VQ94"/>
<keyword evidence="2" id="KW-0472">Membrane</keyword>
<evidence type="ECO:0000256" key="2">
    <source>
        <dbReference type="SAM" id="Phobius"/>
    </source>
</evidence>
<comment type="caution">
    <text evidence="3">The sequence shown here is derived from an EMBL/GenBank/DDBJ whole genome shotgun (WGS) entry which is preliminary data.</text>
</comment>
<feature type="compositionally biased region" description="Basic and acidic residues" evidence="1">
    <location>
        <begin position="990"/>
        <end position="1003"/>
    </location>
</feature>
<evidence type="ECO:0000313" key="4">
    <source>
        <dbReference type="Proteomes" id="UP000324800"/>
    </source>
</evidence>
<dbReference type="EMBL" id="SNRW01005645">
    <property type="protein sequence ID" value="KAA6384665.1"/>
    <property type="molecule type" value="Genomic_DNA"/>
</dbReference>
<sequence>MLNSDDAWFVAGARRKPAKKKELPIDTEEYITGEAQASLDYVEQRQKGKRRGLNEGRKRKDGSGLQSFANGEFATFKSLDFKFNQQDKEQVKKKENEGLKKKKVQKEDISLQLLRVREIIENANERYHDNDSRRIHVIGEFLCQEVAGQKQKKIGTADSSFKYWKHLNGPLQYNQENVINEIADHIIKINSVEALGEALFHLLIDASSIRQKGSQTNGENGALLIMQIIARLRADAVCEMFEKHSKEIFCLDDNNISKNSSNKAKNEFVEILNERIEIACWLIGQVNPKPMDILDFGEKREVNDQKKNINSESRNKEINEGKEDQINKKNKKGKQTENNQQDKNSQKGKHYLNPLIAFITHNDEQKDGINKTLSNLMKEIWFISANLSLRMFLRYLYPLSVIDQFQTKRDIFEYLFESYTEFNEFYQLKDKITLNVSDDDWQQVMKSIVGRDIFQAVNQVEDEDEKKNKKLIKNKIKEKEKEDEEGGIESFLIKIKQKILDKYEHLDGDLGQIDAISKHFIELGINIQQEQEQVEDSLSFNNSNIDMTRALSIANKLKKLIILQEKNGERSKIGSKCALSTFKSCVEFVSSERIKAESRMQRIFLEWIMSFIDISNERDKDNENANTSGFKDILKWLNEWIQKWNKQKLFDVKKDLIDETPKLTHAQAKARREAESSREIEMKEGFHEITSNLTVVLWLLRFILFKFNEIKEKRNKNNKKLNENGQNRSEIGLYKKCNLFATKIIIIINQICGERQGKQNNDKASQERKEALVVLNNVEVQAHRVIKNTEQYIDSQKDSTDQNTDKQNHIYNGEKNEKIAKEKNLKNKLKGKKGTEKEKIGFGKVIICTFELLLIITVFIAYHKDSDQIFRAISQKLPNEILEIAHAVGRNVYDPCVRTYKNKIDPTIQHILKEFDKNIENNGPKFLKKTVQFVKRIWRSIGQFRSLIRDYYSEFLSYIYRQVRDQLNKLILKVTEMKKSGRKVLNEQQSKSKEATIHDKKEQGGQQNINEKGSFDEKKKDTQVIKQTAEQRRQQLEELIRKREERLRNGPDDYMRSSDGQDTGKCTQEKKCGQ</sequence>
<evidence type="ECO:0000313" key="3">
    <source>
        <dbReference type="EMBL" id="KAA6384665.1"/>
    </source>
</evidence>
<feature type="transmembrane region" description="Helical" evidence="2">
    <location>
        <begin position="689"/>
        <end position="707"/>
    </location>
</feature>
<feature type="compositionally biased region" description="Basic and acidic residues" evidence="1">
    <location>
        <begin position="304"/>
        <end position="327"/>
    </location>
</feature>
<gene>
    <name evidence="3" type="ORF">EZS28_019808</name>
</gene>
<feature type="region of interest" description="Disordered" evidence="1">
    <location>
        <begin position="793"/>
        <end position="817"/>
    </location>
</feature>
<feature type="compositionally biased region" description="Basic and acidic residues" evidence="1">
    <location>
        <begin position="42"/>
        <end position="62"/>
    </location>
</feature>
<accession>A0A5J4VQ94</accession>
<name>A0A5J4VQ94_9EUKA</name>
<proteinExistence type="predicted"/>
<feature type="compositionally biased region" description="Basic and acidic residues" evidence="1">
    <location>
        <begin position="795"/>
        <end position="817"/>
    </location>
</feature>
<reference evidence="3 4" key="1">
    <citation type="submission" date="2019-03" db="EMBL/GenBank/DDBJ databases">
        <title>Single cell metagenomics reveals metabolic interactions within the superorganism composed of flagellate Streblomastix strix and complex community of Bacteroidetes bacteria on its surface.</title>
        <authorList>
            <person name="Treitli S.C."/>
            <person name="Kolisko M."/>
            <person name="Husnik F."/>
            <person name="Keeling P."/>
            <person name="Hampl V."/>
        </authorList>
    </citation>
    <scope>NUCLEOTIDE SEQUENCE [LARGE SCALE GENOMIC DNA]</scope>
    <source>
        <strain evidence="3">ST1C</strain>
    </source>
</reference>
<feature type="region of interest" description="Disordered" evidence="1">
    <location>
        <begin position="304"/>
        <end position="347"/>
    </location>
</feature>
<keyword evidence="2" id="KW-0812">Transmembrane</keyword>
<feature type="transmembrane region" description="Helical" evidence="2">
    <location>
        <begin position="842"/>
        <end position="862"/>
    </location>
</feature>
<feature type="compositionally biased region" description="Basic and acidic residues" evidence="1">
    <location>
        <begin position="1013"/>
        <end position="1056"/>
    </location>
</feature>
<evidence type="ECO:0000256" key="1">
    <source>
        <dbReference type="SAM" id="MobiDB-lite"/>
    </source>
</evidence>
<feature type="region of interest" description="Disordered" evidence="1">
    <location>
        <begin position="41"/>
        <end position="66"/>
    </location>
</feature>
<organism evidence="3 4">
    <name type="scientific">Streblomastix strix</name>
    <dbReference type="NCBI Taxonomy" id="222440"/>
    <lineage>
        <taxon>Eukaryota</taxon>
        <taxon>Metamonada</taxon>
        <taxon>Preaxostyla</taxon>
        <taxon>Oxymonadida</taxon>
        <taxon>Streblomastigidae</taxon>
        <taxon>Streblomastix</taxon>
    </lineage>
</organism>
<feature type="region of interest" description="Disordered" evidence="1">
    <location>
        <begin position="1"/>
        <end position="23"/>
    </location>
</feature>
<feature type="region of interest" description="Disordered" evidence="1">
    <location>
        <begin position="982"/>
        <end position="1074"/>
    </location>
</feature>